<evidence type="ECO:0000313" key="1">
    <source>
        <dbReference type="EMBL" id="ACN76535.1"/>
    </source>
</evidence>
<dbReference type="AlphaFoldDB" id="C0PV47"/>
<accession>C0PV47</accession>
<name>C0PV47_DROME</name>
<organism evidence="1">
    <name type="scientific">Drosophila melanogaster</name>
    <name type="common">Fruit fly</name>
    <dbReference type="NCBI Taxonomy" id="7227"/>
    <lineage>
        <taxon>Eukaryota</taxon>
        <taxon>Metazoa</taxon>
        <taxon>Ecdysozoa</taxon>
        <taxon>Arthropoda</taxon>
        <taxon>Hexapoda</taxon>
        <taxon>Insecta</taxon>
        <taxon>Pterygota</taxon>
        <taxon>Neoptera</taxon>
        <taxon>Endopterygota</taxon>
        <taxon>Diptera</taxon>
        <taxon>Brachycera</taxon>
        <taxon>Muscomorpha</taxon>
        <taxon>Ephydroidea</taxon>
        <taxon>Drosophilidae</taxon>
        <taxon>Drosophila</taxon>
        <taxon>Sophophora</taxon>
    </lineage>
</organism>
<reference evidence="1" key="1">
    <citation type="submission" date="2009-03" db="EMBL/GenBank/DDBJ databases">
        <authorList>
            <person name="Carlson J."/>
            <person name="Booth B."/>
            <person name="Frise E."/>
            <person name="Sandler J."/>
            <person name="Wan K."/>
            <person name="Yu C."/>
            <person name="Celniker S."/>
        </authorList>
    </citation>
    <scope>NUCLEOTIDE SEQUENCE</scope>
</reference>
<sequence length="53" mass="6465">RNQTHQPHQNTNTLRFRILRYKMGYWELDYLTHGRKRNGILCYLLLSICSTLQ</sequence>
<feature type="non-terminal residue" evidence="1">
    <location>
        <position position="1"/>
    </location>
</feature>
<proteinExistence type="evidence at transcript level"/>
<protein>
    <submittedName>
        <fullName evidence="1">MIP08161p</fullName>
    </submittedName>
</protein>
<dbReference type="EMBL" id="BT072903">
    <property type="protein sequence ID" value="ACN76535.1"/>
    <property type="molecule type" value="mRNA"/>
</dbReference>